<dbReference type="Pfam" id="PF04194">
    <property type="entry name" value="PDCD2_C"/>
    <property type="match status" value="1"/>
</dbReference>
<dbReference type="InterPro" id="IPR007320">
    <property type="entry name" value="PDCD2_C"/>
</dbReference>
<dbReference type="Proteomes" id="UP000708148">
    <property type="component" value="Unassembled WGS sequence"/>
</dbReference>
<dbReference type="EMBL" id="CAJHUC010000560">
    <property type="protein sequence ID" value="CAD7696883.1"/>
    <property type="molecule type" value="Genomic_DNA"/>
</dbReference>
<feature type="compositionally biased region" description="Basic and acidic residues" evidence="1">
    <location>
        <begin position="139"/>
        <end position="153"/>
    </location>
</feature>
<dbReference type="PANTHER" id="PTHR47762:SF2">
    <property type="entry name" value="OS04G0640800 PROTEIN"/>
    <property type="match status" value="1"/>
</dbReference>
<keyword evidence="4" id="KW-1185">Reference proteome</keyword>
<reference evidence="3" key="1">
    <citation type="submission" date="2020-12" db="EMBL/GenBank/DDBJ databases">
        <authorList>
            <person name="Iha C."/>
        </authorList>
    </citation>
    <scope>NUCLEOTIDE SEQUENCE</scope>
</reference>
<protein>
    <recommendedName>
        <fullName evidence="2">Programmed cell death protein 2 C-terminal domain-containing protein</fullName>
    </recommendedName>
</protein>
<sequence length="410" mass="43050">MVEPGDAVSHYSSKVGGAAWFPGADPLSPSSDVSCAVCGDPLALVVQAYAPLSVEQAGVCLPDRTMHLYGCVKEGCGKLQGSWRAFRAQLAPGAGGRGQGNAERRHPTTPSGGAATADGRDEGLDSGKSASFGLGGAGGDDRSGGKGDERTEDPFGFGDLNAALDDLTNGHKGSMNHKQENRIAKKAKGRSSADTNSAAAAAAGSSTQCEAASVSAAPTVMLPEFFLPAVPEPGPEHEGFGKMTEAERTHVDEILERYKETAQELEGGKEKKPERGENWAGEVHEKCSSRWSDGGAFWRFKKRLDRCPEQCVRYSFGGEFLNPSNDAIKVPSCSACGSQRHMELQIVPALIFSISEAASWCDGKEALVGSQAAAVWEWATVAVYTCSRSCGGQSGSVSYAEEVAQVCMED</sequence>
<evidence type="ECO:0000259" key="2">
    <source>
        <dbReference type="Pfam" id="PF04194"/>
    </source>
</evidence>
<dbReference type="AlphaFoldDB" id="A0A8S1IRJ8"/>
<gene>
    <name evidence="3" type="ORF">OSTQU699_LOCUS2244</name>
</gene>
<dbReference type="PANTHER" id="PTHR47762">
    <property type="entry name" value="OSJNBB0079B02.4 PROTEIN"/>
    <property type="match status" value="1"/>
</dbReference>
<name>A0A8S1IRJ8_9CHLO</name>
<comment type="caution">
    <text evidence="3">The sequence shown here is derived from an EMBL/GenBank/DDBJ whole genome shotgun (WGS) entry which is preliminary data.</text>
</comment>
<dbReference type="GO" id="GO:0005737">
    <property type="term" value="C:cytoplasm"/>
    <property type="evidence" value="ECO:0007669"/>
    <property type="project" value="InterPro"/>
</dbReference>
<feature type="domain" description="Programmed cell death protein 2 C-terminal" evidence="2">
    <location>
        <begin position="296"/>
        <end position="406"/>
    </location>
</feature>
<organism evidence="3 4">
    <name type="scientific">Ostreobium quekettii</name>
    <dbReference type="NCBI Taxonomy" id="121088"/>
    <lineage>
        <taxon>Eukaryota</taxon>
        <taxon>Viridiplantae</taxon>
        <taxon>Chlorophyta</taxon>
        <taxon>core chlorophytes</taxon>
        <taxon>Ulvophyceae</taxon>
        <taxon>TCBD clade</taxon>
        <taxon>Bryopsidales</taxon>
        <taxon>Ostreobineae</taxon>
        <taxon>Ostreobiaceae</taxon>
        <taxon>Ostreobium</taxon>
    </lineage>
</organism>
<proteinExistence type="predicted"/>
<accession>A0A8S1IRJ8</accession>
<evidence type="ECO:0000313" key="4">
    <source>
        <dbReference type="Proteomes" id="UP000708148"/>
    </source>
</evidence>
<evidence type="ECO:0000256" key="1">
    <source>
        <dbReference type="SAM" id="MobiDB-lite"/>
    </source>
</evidence>
<dbReference type="OrthoDB" id="366284at2759"/>
<evidence type="ECO:0000313" key="3">
    <source>
        <dbReference type="EMBL" id="CAD7696883.1"/>
    </source>
</evidence>
<feature type="region of interest" description="Disordered" evidence="1">
    <location>
        <begin position="91"/>
        <end position="199"/>
    </location>
</feature>